<dbReference type="GeneID" id="111275167"/>
<gene>
    <name evidence="3" type="primary">LOC111275167</name>
</gene>
<name>A0A6P5WKS6_DURZI</name>
<organism evidence="2 3">
    <name type="scientific">Durio zibethinus</name>
    <name type="common">Durian</name>
    <dbReference type="NCBI Taxonomy" id="66656"/>
    <lineage>
        <taxon>Eukaryota</taxon>
        <taxon>Viridiplantae</taxon>
        <taxon>Streptophyta</taxon>
        <taxon>Embryophyta</taxon>
        <taxon>Tracheophyta</taxon>
        <taxon>Spermatophyta</taxon>
        <taxon>Magnoliopsida</taxon>
        <taxon>eudicotyledons</taxon>
        <taxon>Gunneridae</taxon>
        <taxon>Pentapetalae</taxon>
        <taxon>rosids</taxon>
        <taxon>malvids</taxon>
        <taxon>Malvales</taxon>
        <taxon>Malvaceae</taxon>
        <taxon>Helicteroideae</taxon>
        <taxon>Durio</taxon>
    </lineage>
</organism>
<dbReference type="OrthoDB" id="612216at2759"/>
<dbReference type="Proteomes" id="UP000515121">
    <property type="component" value="Unplaced"/>
</dbReference>
<dbReference type="InterPro" id="IPR050232">
    <property type="entry name" value="FBL13/AtMIF1-like"/>
</dbReference>
<proteinExistence type="predicted"/>
<dbReference type="Pfam" id="PF24758">
    <property type="entry name" value="LRR_At5g56370"/>
    <property type="match status" value="1"/>
</dbReference>
<dbReference type="PANTHER" id="PTHR31900">
    <property type="entry name" value="F-BOX/RNI SUPERFAMILY PROTEIN-RELATED"/>
    <property type="match status" value="1"/>
</dbReference>
<evidence type="ECO:0000313" key="3">
    <source>
        <dbReference type="RefSeq" id="XP_022716066.1"/>
    </source>
</evidence>
<sequence>MNFVERVLLLRDSSSLQTFYLNCCVLSDGPHINTWIYAAIRHKIQSLMLRLSFEDINGLFVLPQRLFTCESLMDLDLQFFYDLKLPSVISFPSLKILTLVSVTFADHHLVQQLFSGNPFV</sequence>
<evidence type="ECO:0000313" key="2">
    <source>
        <dbReference type="Proteomes" id="UP000515121"/>
    </source>
</evidence>
<dbReference type="AlphaFoldDB" id="A0A6P5WKS6"/>
<dbReference type="KEGG" id="dzi:111275167"/>
<dbReference type="RefSeq" id="XP_022716066.1">
    <property type="nucleotide sequence ID" value="XM_022860331.1"/>
</dbReference>
<accession>A0A6P5WKS6</accession>
<evidence type="ECO:0000259" key="1">
    <source>
        <dbReference type="Pfam" id="PF24758"/>
    </source>
</evidence>
<feature type="domain" description="F-box/LRR-repeat protein 15/At3g58940/PEG3-like LRR" evidence="1">
    <location>
        <begin position="33"/>
        <end position="109"/>
    </location>
</feature>
<reference evidence="3" key="1">
    <citation type="submission" date="2025-08" db="UniProtKB">
        <authorList>
            <consortium name="RefSeq"/>
        </authorList>
    </citation>
    <scope>IDENTIFICATION</scope>
    <source>
        <tissue evidence="3">Fruit stalk</tissue>
    </source>
</reference>
<keyword evidence="2" id="KW-1185">Reference proteome</keyword>
<dbReference type="PANTHER" id="PTHR31900:SF30">
    <property type="entry name" value="SUPERFAMILY PROTEIN, PUTATIVE-RELATED"/>
    <property type="match status" value="1"/>
</dbReference>
<dbReference type="InterPro" id="IPR055411">
    <property type="entry name" value="LRR_FXL15/At3g58940/PEG3-like"/>
</dbReference>
<protein>
    <submittedName>
        <fullName evidence="3">F-box protein At4g22280-like</fullName>
    </submittedName>
</protein>